<dbReference type="EC" id="3.2.1.58" evidence="6"/>
<keyword evidence="4" id="KW-0961">Cell wall biogenesis/degradation</keyword>
<dbReference type="PANTHER" id="PTHR31297:SF8">
    <property type="entry name" value="GLYCOSIDE HYDROLASE FAMILY 5 DOMAIN-CONTAINING PROTEIN"/>
    <property type="match status" value="1"/>
</dbReference>
<dbReference type="InterPro" id="IPR018087">
    <property type="entry name" value="Glyco_hydro_5_CS"/>
</dbReference>
<comment type="caution">
    <text evidence="10">The sequence shown here is derived from an EMBL/GenBank/DDBJ whole genome shotgun (WGS) entry which is preliminary data.</text>
</comment>
<keyword evidence="2 7" id="KW-0378">Hydrolase</keyword>
<keyword evidence="8" id="KW-0732">Signal</keyword>
<evidence type="ECO:0000313" key="11">
    <source>
        <dbReference type="Proteomes" id="UP000324767"/>
    </source>
</evidence>
<dbReference type="Pfam" id="PF00150">
    <property type="entry name" value="Cellulase"/>
    <property type="match status" value="1"/>
</dbReference>
<dbReference type="AlphaFoldDB" id="A0A5M8Q299"/>
<dbReference type="PANTHER" id="PTHR31297">
    <property type="entry name" value="GLUCAN ENDO-1,6-BETA-GLUCOSIDASE B"/>
    <property type="match status" value="1"/>
</dbReference>
<sequence>MLHQPTTPVSLTCFFFSELLLLHPSTSEAPSFSSARKMLVKALLSALLAAGVATANPITRRGLGFDFGNEVVRGVNIGGWLVLEPWITPSIFQNRTGFDVVDEWTLCEKVPDAESILKAHWDNWVTLADFQRIANAGFNTIRLPVGYWAYKKVPGDPYIQGAAPYIDQAITWARQTNLKVWIDLHGAPGSQNGFDNSGQRIATPGFEQGDTVNVTLQVIQMIADKYAQPSYQDVVVAIELLNEPLASALQSTDELVQFYKDGFGEVRSVSDTPVILQDAFEPAKFWNDVLSSGGDSVVIDHHEYQVFSNADVALTPSQHRQLVCNNVGSYTSRLSHWVVVGEWSAAMTDCAAALNGYGIGARYDGTFPGSTYVGSCASINFIETWNQTFKDDTRGYIEAQLEAFEAHSRGWIFWNFKTEASAEWDLFRLLDAGVFPQPLTSRKFTVICS</sequence>
<accession>A0A5M8Q299</accession>
<dbReference type="EMBL" id="VXIT01000001">
    <property type="protein sequence ID" value="KAA6415325.1"/>
    <property type="molecule type" value="Genomic_DNA"/>
</dbReference>
<evidence type="ECO:0000259" key="9">
    <source>
        <dbReference type="Pfam" id="PF00150"/>
    </source>
</evidence>
<dbReference type="Gene3D" id="3.20.20.80">
    <property type="entry name" value="Glycosidases"/>
    <property type="match status" value="1"/>
</dbReference>
<dbReference type="FunFam" id="3.20.20.80:FF:000033">
    <property type="entry name" value="Glucan 1,3-beta-glucosidase A"/>
    <property type="match status" value="1"/>
</dbReference>
<protein>
    <recommendedName>
        <fullName evidence="6">glucan 1,3-beta-glucosidase</fullName>
        <ecNumber evidence="6">3.2.1.58</ecNumber>
    </recommendedName>
</protein>
<evidence type="ECO:0000256" key="8">
    <source>
        <dbReference type="SAM" id="SignalP"/>
    </source>
</evidence>
<dbReference type="Proteomes" id="UP000324767">
    <property type="component" value="Unassembled WGS sequence"/>
</dbReference>
<dbReference type="OrthoDB" id="62120at2759"/>
<organism evidence="10 11">
    <name type="scientific">Lasallia pustulata</name>
    <dbReference type="NCBI Taxonomy" id="136370"/>
    <lineage>
        <taxon>Eukaryota</taxon>
        <taxon>Fungi</taxon>
        <taxon>Dikarya</taxon>
        <taxon>Ascomycota</taxon>
        <taxon>Pezizomycotina</taxon>
        <taxon>Lecanoromycetes</taxon>
        <taxon>OSLEUM clade</taxon>
        <taxon>Umbilicariomycetidae</taxon>
        <taxon>Umbilicariales</taxon>
        <taxon>Umbilicariaceae</taxon>
        <taxon>Lasallia</taxon>
    </lineage>
</organism>
<name>A0A5M8Q299_9LECA</name>
<feature type="signal peptide" evidence="8">
    <location>
        <begin position="1"/>
        <end position="27"/>
    </location>
</feature>
<evidence type="ECO:0000313" key="10">
    <source>
        <dbReference type="EMBL" id="KAA6415325.1"/>
    </source>
</evidence>
<comment type="catalytic activity">
    <reaction evidence="5">
        <text>Successive hydrolysis of beta-D-glucose units from the non-reducing ends of (1-&gt;3)-beta-D-glucans, releasing alpha-glucose.</text>
        <dbReference type="EC" id="3.2.1.58"/>
    </reaction>
</comment>
<dbReference type="GO" id="GO:0009251">
    <property type="term" value="P:glucan catabolic process"/>
    <property type="evidence" value="ECO:0007669"/>
    <property type="project" value="TreeGrafter"/>
</dbReference>
<evidence type="ECO:0000256" key="4">
    <source>
        <dbReference type="ARBA" id="ARBA00023316"/>
    </source>
</evidence>
<keyword evidence="3 7" id="KW-0326">Glycosidase</keyword>
<dbReference type="InterPro" id="IPR001547">
    <property type="entry name" value="Glyco_hydro_5"/>
</dbReference>
<reference evidence="10 11" key="1">
    <citation type="submission" date="2019-09" db="EMBL/GenBank/DDBJ databases">
        <title>The hologenome of the rock-dwelling lichen Lasallia pustulata.</title>
        <authorList>
            <person name="Greshake Tzovaras B."/>
            <person name="Segers F."/>
            <person name="Bicker A."/>
            <person name="Dal Grande F."/>
            <person name="Otte J."/>
            <person name="Hankeln T."/>
            <person name="Schmitt I."/>
            <person name="Ebersberger I."/>
        </authorList>
    </citation>
    <scope>NUCLEOTIDE SEQUENCE [LARGE SCALE GENOMIC DNA]</scope>
    <source>
        <strain evidence="10">A1-1</strain>
    </source>
</reference>
<dbReference type="GO" id="GO:0005576">
    <property type="term" value="C:extracellular region"/>
    <property type="evidence" value="ECO:0007669"/>
    <property type="project" value="TreeGrafter"/>
</dbReference>
<dbReference type="GO" id="GO:0004338">
    <property type="term" value="F:glucan exo-1,3-beta-glucosidase activity"/>
    <property type="evidence" value="ECO:0007669"/>
    <property type="project" value="UniProtKB-EC"/>
</dbReference>
<dbReference type="InterPro" id="IPR050386">
    <property type="entry name" value="Glycosyl_hydrolase_5"/>
</dbReference>
<feature type="domain" description="Glycoside hydrolase family 5" evidence="9">
    <location>
        <begin position="120"/>
        <end position="346"/>
    </location>
</feature>
<feature type="chain" id="PRO_5024335043" description="glucan 1,3-beta-glucosidase" evidence="8">
    <location>
        <begin position="28"/>
        <end position="449"/>
    </location>
</feature>
<dbReference type="GO" id="GO:0071555">
    <property type="term" value="P:cell wall organization"/>
    <property type="evidence" value="ECO:0007669"/>
    <property type="project" value="UniProtKB-KW"/>
</dbReference>
<evidence type="ECO:0000256" key="5">
    <source>
        <dbReference type="ARBA" id="ARBA00036824"/>
    </source>
</evidence>
<comment type="similarity">
    <text evidence="1 7">Belongs to the glycosyl hydrolase 5 (cellulase A) family.</text>
</comment>
<evidence type="ECO:0000256" key="2">
    <source>
        <dbReference type="ARBA" id="ARBA00022801"/>
    </source>
</evidence>
<dbReference type="InterPro" id="IPR017853">
    <property type="entry name" value="GH"/>
</dbReference>
<evidence type="ECO:0000256" key="1">
    <source>
        <dbReference type="ARBA" id="ARBA00005641"/>
    </source>
</evidence>
<gene>
    <name evidence="10" type="ORF">FRX48_00040</name>
</gene>
<evidence type="ECO:0000256" key="3">
    <source>
        <dbReference type="ARBA" id="ARBA00023295"/>
    </source>
</evidence>
<evidence type="ECO:0000256" key="7">
    <source>
        <dbReference type="RuleBase" id="RU361153"/>
    </source>
</evidence>
<proteinExistence type="inferred from homology"/>
<evidence type="ECO:0000256" key="6">
    <source>
        <dbReference type="ARBA" id="ARBA00038929"/>
    </source>
</evidence>
<dbReference type="PROSITE" id="PS00659">
    <property type="entry name" value="GLYCOSYL_HYDROL_F5"/>
    <property type="match status" value="1"/>
</dbReference>
<dbReference type="GO" id="GO:0009986">
    <property type="term" value="C:cell surface"/>
    <property type="evidence" value="ECO:0007669"/>
    <property type="project" value="TreeGrafter"/>
</dbReference>
<dbReference type="SUPFAM" id="SSF51445">
    <property type="entry name" value="(Trans)glycosidases"/>
    <property type="match status" value="1"/>
</dbReference>